<evidence type="ECO:0000256" key="4">
    <source>
        <dbReference type="ARBA" id="ARBA00022692"/>
    </source>
</evidence>
<keyword evidence="13" id="KW-1185">Reference proteome</keyword>
<dbReference type="InterPro" id="IPR000133">
    <property type="entry name" value="ER_ret_rcpt"/>
</dbReference>
<evidence type="ECO:0000313" key="12">
    <source>
        <dbReference type="EMBL" id="CAL8109429.1"/>
    </source>
</evidence>
<keyword evidence="3" id="KW-0813">Transport</keyword>
<evidence type="ECO:0000256" key="9">
    <source>
        <dbReference type="ARBA" id="ARBA00023136"/>
    </source>
</evidence>
<keyword evidence="9 11" id="KW-0472">Membrane</keyword>
<evidence type="ECO:0000256" key="10">
    <source>
        <dbReference type="ARBA" id="ARBA00023170"/>
    </source>
</evidence>
<keyword evidence="8 11" id="KW-1133">Transmembrane helix</keyword>
<dbReference type="EMBL" id="CAXLJM020000041">
    <property type="protein sequence ID" value="CAL8109429.1"/>
    <property type="molecule type" value="Genomic_DNA"/>
</dbReference>
<evidence type="ECO:0008006" key="14">
    <source>
        <dbReference type="Google" id="ProtNLM"/>
    </source>
</evidence>
<gene>
    <name evidence="12" type="ORF">ODALV1_LOCUS13357</name>
</gene>
<feature type="transmembrane region" description="Helical" evidence="11">
    <location>
        <begin position="62"/>
        <end position="81"/>
    </location>
</feature>
<feature type="transmembrane region" description="Helical" evidence="11">
    <location>
        <begin position="152"/>
        <end position="173"/>
    </location>
</feature>
<comment type="similarity">
    <text evidence="2">Belongs to the ERD2 family.</text>
</comment>
<keyword evidence="7" id="KW-0653">Protein transport</keyword>
<feature type="transmembrane region" description="Helical" evidence="11">
    <location>
        <begin position="179"/>
        <end position="200"/>
    </location>
</feature>
<evidence type="ECO:0000256" key="8">
    <source>
        <dbReference type="ARBA" id="ARBA00022989"/>
    </source>
</evidence>
<evidence type="ECO:0000256" key="11">
    <source>
        <dbReference type="SAM" id="Phobius"/>
    </source>
</evidence>
<feature type="transmembrane region" description="Helical" evidence="11">
    <location>
        <begin position="7"/>
        <end position="25"/>
    </location>
</feature>
<protein>
    <recommendedName>
        <fullName evidence="14">ER lumen protein-retaining receptor</fullName>
    </recommendedName>
</protein>
<evidence type="ECO:0000256" key="2">
    <source>
        <dbReference type="ARBA" id="ARBA00010120"/>
    </source>
</evidence>
<evidence type="ECO:0000256" key="5">
    <source>
        <dbReference type="ARBA" id="ARBA00022824"/>
    </source>
</evidence>
<evidence type="ECO:0000256" key="7">
    <source>
        <dbReference type="ARBA" id="ARBA00022927"/>
    </source>
</evidence>
<dbReference type="PANTHER" id="PTHR10585">
    <property type="entry name" value="ER LUMEN PROTEIN RETAINING RECEPTOR"/>
    <property type="match status" value="1"/>
</dbReference>
<keyword evidence="6" id="KW-0931">ER-Golgi transport</keyword>
<dbReference type="Pfam" id="PF00810">
    <property type="entry name" value="ER_lumen_recept"/>
    <property type="match status" value="1"/>
</dbReference>
<comment type="caution">
    <text evidence="12">The sequence shown here is derived from an EMBL/GenBank/DDBJ whole genome shotgun (WGS) entry which is preliminary data.</text>
</comment>
<feature type="transmembrane region" description="Helical" evidence="11">
    <location>
        <begin position="93"/>
        <end position="111"/>
    </location>
</feature>
<evidence type="ECO:0000256" key="3">
    <source>
        <dbReference type="ARBA" id="ARBA00022448"/>
    </source>
</evidence>
<evidence type="ECO:0000256" key="6">
    <source>
        <dbReference type="ARBA" id="ARBA00022892"/>
    </source>
</evidence>
<dbReference type="PRINTS" id="PR00660">
    <property type="entry name" value="ERLUMENR"/>
</dbReference>
<keyword evidence="4 11" id="KW-0812">Transmembrane</keyword>
<sequence>MMNIFRLAGDLHHLAAIIILLFRIYRSGSCAGFSGKSQILFALVFSARYADLMTNYVSPYNSIMKVVFITTSYLTLYLIYCRFKQTYEANNDSFRFEFLILIAGALALLYNHDFSAMEVLWTFSIYLEAIAIIPQLYMFYNTKDVSMFPGHYVFAMGSYRAYYILNWIWRYYYEGWYDMIATGAGVIQTLLYLDFFYVYITNHHNVRGAEKLLTVVV</sequence>
<organism evidence="12 13">
    <name type="scientific">Orchesella dallaii</name>
    <dbReference type="NCBI Taxonomy" id="48710"/>
    <lineage>
        <taxon>Eukaryota</taxon>
        <taxon>Metazoa</taxon>
        <taxon>Ecdysozoa</taxon>
        <taxon>Arthropoda</taxon>
        <taxon>Hexapoda</taxon>
        <taxon>Collembola</taxon>
        <taxon>Entomobryomorpha</taxon>
        <taxon>Entomobryoidea</taxon>
        <taxon>Orchesellidae</taxon>
        <taxon>Orchesellinae</taxon>
        <taxon>Orchesella</taxon>
    </lineage>
</organism>
<keyword evidence="5" id="KW-0256">Endoplasmic reticulum</keyword>
<reference evidence="12 13" key="1">
    <citation type="submission" date="2024-08" db="EMBL/GenBank/DDBJ databases">
        <authorList>
            <person name="Cucini C."/>
            <person name="Frati F."/>
        </authorList>
    </citation>
    <scope>NUCLEOTIDE SEQUENCE [LARGE SCALE GENOMIC DNA]</scope>
</reference>
<comment type="subcellular location">
    <subcellularLocation>
        <location evidence="1">Endoplasmic reticulum membrane</location>
        <topology evidence="1">Multi-pass membrane protein</topology>
    </subcellularLocation>
</comment>
<accession>A0ABP1QPI8</accession>
<feature type="transmembrane region" description="Helical" evidence="11">
    <location>
        <begin position="123"/>
        <end position="140"/>
    </location>
</feature>
<proteinExistence type="inferred from homology"/>
<dbReference type="Proteomes" id="UP001642540">
    <property type="component" value="Unassembled WGS sequence"/>
</dbReference>
<keyword evidence="10" id="KW-0675">Receptor</keyword>
<name>A0ABP1QPI8_9HEXA</name>
<evidence type="ECO:0000256" key="1">
    <source>
        <dbReference type="ARBA" id="ARBA00004477"/>
    </source>
</evidence>
<evidence type="ECO:0000313" key="13">
    <source>
        <dbReference type="Proteomes" id="UP001642540"/>
    </source>
</evidence>